<keyword evidence="8" id="KW-1185">Reference proteome</keyword>
<sequence length="378" mass="44842">MEEAIQLEFVRKYLSKTRRLKTLEVLETNWRPQKRINLSFSIQSAPKRTKLDSESKNFKEEKKELTKKDLKKKSIPKEFKRLAKTVGLPREHWDFFYEYRKNFNFELKKDFRIHCTGNKGHLKPPSSRKIDITTKKKVLKKPTKDKTSETKIQVPEDFKKIAKTFGLPEAHLEFFYEHREKFNWAIKKDRKINCTGNSGYCTFNSDVFPGCLVDHMVTAHNHGEFKCDRIDCMFVGFSEKILNKHIAVFHGTGRKAPSKDLNLPCKYPSCSHMAVYKSNLEKHYQVHENRLPFTCNFCTYRAIQPENLALHMLYHFKIRTFECNQCSSKFYTVAELNYHKRKHSRDYMCPHCHENFDKTASMKKHITTCAIRLNKFKD</sequence>
<evidence type="ECO:0000313" key="7">
    <source>
        <dbReference type="EMBL" id="CAG5112947.1"/>
    </source>
</evidence>
<proteinExistence type="predicted"/>
<reference evidence="7 8" key="1">
    <citation type="submission" date="2021-04" db="EMBL/GenBank/DDBJ databases">
        <authorList>
            <person name="Bliznina A."/>
        </authorList>
    </citation>
    <scope>NUCLEOTIDE SEQUENCE [LARGE SCALE GENOMIC DNA]</scope>
</reference>
<dbReference type="PANTHER" id="PTHR24379">
    <property type="entry name" value="KRAB AND ZINC FINGER DOMAIN-CONTAINING"/>
    <property type="match status" value="1"/>
</dbReference>
<evidence type="ECO:0000256" key="5">
    <source>
        <dbReference type="PROSITE-ProRule" id="PRU00042"/>
    </source>
</evidence>
<name>A0ABN7T9X3_OIKDI</name>
<keyword evidence="3 5" id="KW-0863">Zinc-finger</keyword>
<dbReference type="PANTHER" id="PTHR24379:SF121">
    <property type="entry name" value="C2H2-TYPE DOMAIN-CONTAINING PROTEIN"/>
    <property type="match status" value="1"/>
</dbReference>
<organism evidence="7 8">
    <name type="scientific">Oikopleura dioica</name>
    <name type="common">Tunicate</name>
    <dbReference type="NCBI Taxonomy" id="34765"/>
    <lineage>
        <taxon>Eukaryota</taxon>
        <taxon>Metazoa</taxon>
        <taxon>Chordata</taxon>
        <taxon>Tunicata</taxon>
        <taxon>Appendicularia</taxon>
        <taxon>Copelata</taxon>
        <taxon>Oikopleuridae</taxon>
        <taxon>Oikopleura</taxon>
    </lineage>
</organism>
<keyword evidence="1" id="KW-0479">Metal-binding</keyword>
<evidence type="ECO:0000256" key="4">
    <source>
        <dbReference type="ARBA" id="ARBA00022833"/>
    </source>
</evidence>
<protein>
    <submittedName>
        <fullName evidence="7">Oidioi.mRNA.OKI2018_I69.chr2.g7106.t1.cds</fullName>
    </submittedName>
</protein>
<keyword evidence="2" id="KW-0677">Repeat</keyword>
<dbReference type="EMBL" id="OU015567">
    <property type="protein sequence ID" value="CAG5112947.1"/>
    <property type="molecule type" value="Genomic_DNA"/>
</dbReference>
<evidence type="ECO:0000259" key="6">
    <source>
        <dbReference type="PROSITE" id="PS50157"/>
    </source>
</evidence>
<accession>A0ABN7T9X3</accession>
<evidence type="ECO:0000256" key="1">
    <source>
        <dbReference type="ARBA" id="ARBA00022723"/>
    </source>
</evidence>
<dbReference type="InterPro" id="IPR013087">
    <property type="entry name" value="Znf_C2H2_type"/>
</dbReference>
<gene>
    <name evidence="7" type="ORF">OKIOD_LOCUS15871</name>
</gene>
<dbReference type="PROSITE" id="PS50157">
    <property type="entry name" value="ZINC_FINGER_C2H2_2"/>
    <property type="match status" value="2"/>
</dbReference>
<dbReference type="Proteomes" id="UP001158576">
    <property type="component" value="Chromosome 2"/>
</dbReference>
<evidence type="ECO:0000256" key="2">
    <source>
        <dbReference type="ARBA" id="ARBA00022737"/>
    </source>
</evidence>
<dbReference type="InterPro" id="IPR036236">
    <property type="entry name" value="Znf_C2H2_sf"/>
</dbReference>
<dbReference type="SUPFAM" id="SSF57667">
    <property type="entry name" value="beta-beta-alpha zinc fingers"/>
    <property type="match status" value="1"/>
</dbReference>
<feature type="domain" description="C2H2-type" evidence="6">
    <location>
        <begin position="321"/>
        <end position="348"/>
    </location>
</feature>
<dbReference type="SMART" id="SM00355">
    <property type="entry name" value="ZnF_C2H2"/>
    <property type="match status" value="5"/>
</dbReference>
<evidence type="ECO:0000256" key="3">
    <source>
        <dbReference type="ARBA" id="ARBA00022771"/>
    </source>
</evidence>
<evidence type="ECO:0000313" key="8">
    <source>
        <dbReference type="Proteomes" id="UP001158576"/>
    </source>
</evidence>
<keyword evidence="4" id="KW-0862">Zinc</keyword>
<feature type="domain" description="C2H2-type" evidence="6">
    <location>
        <begin position="263"/>
        <end position="292"/>
    </location>
</feature>
<dbReference type="Gene3D" id="3.30.160.60">
    <property type="entry name" value="Classic Zinc Finger"/>
    <property type="match status" value="2"/>
</dbReference>
<dbReference type="PROSITE" id="PS00028">
    <property type="entry name" value="ZINC_FINGER_C2H2_1"/>
    <property type="match status" value="1"/>
</dbReference>